<evidence type="ECO:0000259" key="7">
    <source>
        <dbReference type="Pfam" id="PF13873"/>
    </source>
</evidence>
<gene>
    <name evidence="8" type="ORF">ABMA28_006428</name>
</gene>
<comment type="function">
    <text evidence="5">Involved in transvection phenomena (= synapsis-dependent gene expression), where the synaptic pairing of chromosomes carrying genes with which zeste interacts influences the expression of these genes. Zeste binds to DNA and stimulates transcription from a nearby promoter.</text>
</comment>
<sequence>MWKKAADNLNSIDNGAVRSGPEWSKYWVDLKSAIKRKNRLINEARSGGNDTDLELTELERKFLNICDQVKPPVSQGHEDSIVVQSKPGTSQSTANESDVYLIVASSEHEKNLGLRNKSPSPSETSDREGPLGRGLRILLNSVQADPQSSSSEQRRQSAKKHTEEYLDNSAEFDSDNMSTKSEDPVFDELSDYIPSSPEINNELIIEMQSTRRRVSFNQLHNLWAFLSKHRKIAVGGNKTVVGREYSTRMWQKVADILNSTGDGIAKTGLEWSKYWADLKYKIRHKRSELIDIERKFLSIIKDTQEPKDNIAGQTNPGTSHSAANNEDVFYIVAASKNNQAEERKPDVASPPPAETSDEEEEIGHDPLGIPSKQVEDNPPPAPVHVERNREQRPRSVTPSDTPASRPEDTEEGTRRRRRRMPTIKSAEARTRLVKASEARAQAEVASSRSMDKAVGILNDIAITLRRIEAKLPARAPMGRP</sequence>
<feature type="compositionally biased region" description="Basic and acidic residues" evidence="6">
    <location>
        <begin position="152"/>
        <end position="164"/>
    </location>
</feature>
<keyword evidence="4" id="KW-0804">Transcription</keyword>
<evidence type="ECO:0000256" key="2">
    <source>
        <dbReference type="ARBA" id="ARBA00016807"/>
    </source>
</evidence>
<dbReference type="Proteomes" id="UP001549921">
    <property type="component" value="Unassembled WGS sequence"/>
</dbReference>
<dbReference type="Pfam" id="PF13873">
    <property type="entry name" value="Myb_DNA-bind_5"/>
    <property type="match status" value="1"/>
</dbReference>
<accession>A0ABD0SL70</accession>
<protein>
    <recommendedName>
        <fullName evidence="2">Regulatory protein zeste</fullName>
    </recommendedName>
</protein>
<evidence type="ECO:0000256" key="1">
    <source>
        <dbReference type="ARBA" id="ARBA00011764"/>
    </source>
</evidence>
<evidence type="ECO:0000313" key="8">
    <source>
        <dbReference type="EMBL" id="KAL0820585.1"/>
    </source>
</evidence>
<feature type="domain" description="Myb/SANT-like DNA-binding" evidence="7">
    <location>
        <begin position="213"/>
        <end position="286"/>
    </location>
</feature>
<comment type="subunit">
    <text evidence="1">Self-associates forming complexes of several hundred monomers.</text>
</comment>
<evidence type="ECO:0000256" key="4">
    <source>
        <dbReference type="ARBA" id="ARBA00023163"/>
    </source>
</evidence>
<keyword evidence="3" id="KW-0805">Transcription regulation</keyword>
<dbReference type="EMBL" id="JBEDNZ010000019">
    <property type="protein sequence ID" value="KAL0820585.1"/>
    <property type="molecule type" value="Genomic_DNA"/>
</dbReference>
<feature type="region of interest" description="Disordered" evidence="6">
    <location>
        <begin position="336"/>
        <end position="434"/>
    </location>
</feature>
<evidence type="ECO:0000256" key="5">
    <source>
        <dbReference type="ARBA" id="ARBA00025466"/>
    </source>
</evidence>
<dbReference type="InterPro" id="IPR028002">
    <property type="entry name" value="Myb_DNA-bind_5"/>
</dbReference>
<feature type="compositionally biased region" description="Basic and acidic residues" evidence="6">
    <location>
        <begin position="384"/>
        <end position="393"/>
    </location>
</feature>
<dbReference type="AlphaFoldDB" id="A0ABD0SL70"/>
<feature type="region of interest" description="Disordered" evidence="6">
    <location>
        <begin position="110"/>
        <end position="166"/>
    </location>
</feature>
<organism evidence="8 9">
    <name type="scientific">Loxostege sticticalis</name>
    <name type="common">Beet webworm moth</name>
    <dbReference type="NCBI Taxonomy" id="481309"/>
    <lineage>
        <taxon>Eukaryota</taxon>
        <taxon>Metazoa</taxon>
        <taxon>Ecdysozoa</taxon>
        <taxon>Arthropoda</taxon>
        <taxon>Hexapoda</taxon>
        <taxon>Insecta</taxon>
        <taxon>Pterygota</taxon>
        <taxon>Neoptera</taxon>
        <taxon>Endopterygota</taxon>
        <taxon>Lepidoptera</taxon>
        <taxon>Glossata</taxon>
        <taxon>Ditrysia</taxon>
        <taxon>Pyraloidea</taxon>
        <taxon>Crambidae</taxon>
        <taxon>Pyraustinae</taxon>
        <taxon>Loxostege</taxon>
    </lineage>
</organism>
<evidence type="ECO:0000313" key="9">
    <source>
        <dbReference type="Proteomes" id="UP001549921"/>
    </source>
</evidence>
<name>A0ABD0SL70_LOXSC</name>
<comment type="caution">
    <text evidence="8">The sequence shown here is derived from an EMBL/GenBank/DDBJ whole genome shotgun (WGS) entry which is preliminary data.</text>
</comment>
<reference evidence="8 9" key="1">
    <citation type="submission" date="2024-06" db="EMBL/GenBank/DDBJ databases">
        <title>A chromosome-level genome assembly of beet webworm, Loxostege sticticalis.</title>
        <authorList>
            <person name="Zhang Y."/>
        </authorList>
    </citation>
    <scope>NUCLEOTIDE SEQUENCE [LARGE SCALE GENOMIC DNA]</scope>
    <source>
        <strain evidence="8">AQ028</strain>
        <tissue evidence="8">Male pupae</tissue>
    </source>
</reference>
<proteinExistence type="predicted"/>
<evidence type="ECO:0000256" key="3">
    <source>
        <dbReference type="ARBA" id="ARBA00023015"/>
    </source>
</evidence>
<evidence type="ECO:0000256" key="6">
    <source>
        <dbReference type="SAM" id="MobiDB-lite"/>
    </source>
</evidence>